<keyword evidence="17" id="KW-1185">Reference proteome</keyword>
<dbReference type="SMART" id="SM00525">
    <property type="entry name" value="FES"/>
    <property type="match status" value="1"/>
</dbReference>
<evidence type="ECO:0000313" key="17">
    <source>
        <dbReference type="Proteomes" id="UP001597205"/>
    </source>
</evidence>
<reference evidence="17" key="1">
    <citation type="journal article" date="2019" name="Int. J. Syst. Evol. Microbiol.">
        <title>The Global Catalogue of Microorganisms (GCM) 10K type strain sequencing project: providing services to taxonomists for standard genome sequencing and annotation.</title>
        <authorList>
            <consortium name="The Broad Institute Genomics Platform"/>
            <consortium name="The Broad Institute Genome Sequencing Center for Infectious Disease"/>
            <person name="Wu L."/>
            <person name="Ma J."/>
        </authorList>
    </citation>
    <scope>NUCLEOTIDE SEQUENCE [LARGE SCALE GENOMIC DNA]</scope>
    <source>
        <strain evidence="17">CCUG 52468</strain>
    </source>
</reference>
<dbReference type="Gene3D" id="3.90.79.10">
    <property type="entry name" value="Nucleoside Triphosphate Pyrophosphohydrolase"/>
    <property type="match status" value="1"/>
</dbReference>
<dbReference type="CDD" id="cd00056">
    <property type="entry name" value="ENDO3c"/>
    <property type="match status" value="1"/>
</dbReference>
<dbReference type="InterPro" id="IPR023170">
    <property type="entry name" value="HhH_base_excis_C"/>
</dbReference>
<dbReference type="Gene3D" id="1.10.1670.10">
    <property type="entry name" value="Helix-hairpin-Helix base-excision DNA repair enzymes (C-terminal)"/>
    <property type="match status" value="1"/>
</dbReference>
<keyword evidence="13 14" id="KW-0326">Glycosidase</keyword>
<comment type="caution">
    <text evidence="16">The sequence shown here is derived from an EMBL/GenBank/DDBJ whole genome shotgun (WGS) entry which is preliminary data.</text>
</comment>
<dbReference type="InterPro" id="IPR004036">
    <property type="entry name" value="Endonuclease-III-like_CS2"/>
</dbReference>
<gene>
    <name evidence="16" type="primary">mutY</name>
    <name evidence="16" type="ORF">ACFQ2C_10775</name>
</gene>
<dbReference type="InterPro" id="IPR015797">
    <property type="entry name" value="NUDIX_hydrolase-like_dom_sf"/>
</dbReference>
<dbReference type="SMART" id="SM00478">
    <property type="entry name" value="ENDO3c"/>
    <property type="match status" value="1"/>
</dbReference>
<name>A0ABW3RLI4_9SPHI</name>
<dbReference type="InterPro" id="IPR000445">
    <property type="entry name" value="HhH_motif"/>
</dbReference>
<dbReference type="Pfam" id="PF00633">
    <property type="entry name" value="HHH"/>
    <property type="match status" value="1"/>
</dbReference>
<dbReference type="PROSITE" id="PS01155">
    <property type="entry name" value="ENDONUCLEASE_III_2"/>
    <property type="match status" value="1"/>
</dbReference>
<dbReference type="InterPro" id="IPR003651">
    <property type="entry name" value="Endonuclease3_FeS-loop_motif"/>
</dbReference>
<keyword evidence="10 14" id="KW-0408">Iron</keyword>
<dbReference type="PANTHER" id="PTHR42944:SF1">
    <property type="entry name" value="ADENINE DNA GLYCOSYLASE"/>
    <property type="match status" value="1"/>
</dbReference>
<feature type="domain" description="HhH-GPD" evidence="15">
    <location>
        <begin position="35"/>
        <end position="186"/>
    </location>
</feature>
<evidence type="ECO:0000256" key="14">
    <source>
        <dbReference type="RuleBase" id="RU365096"/>
    </source>
</evidence>
<evidence type="ECO:0000256" key="11">
    <source>
        <dbReference type="ARBA" id="ARBA00023014"/>
    </source>
</evidence>
<dbReference type="EMBL" id="JBHTKY010000014">
    <property type="protein sequence ID" value="MFD1166088.1"/>
    <property type="molecule type" value="Genomic_DNA"/>
</dbReference>
<dbReference type="SUPFAM" id="SSF48150">
    <property type="entry name" value="DNA-glycosylase"/>
    <property type="match status" value="1"/>
</dbReference>
<keyword evidence="12" id="KW-0234">DNA repair</keyword>
<evidence type="ECO:0000256" key="13">
    <source>
        <dbReference type="ARBA" id="ARBA00023295"/>
    </source>
</evidence>
<dbReference type="EC" id="3.2.2.31" evidence="4 14"/>
<comment type="cofactor">
    <cofactor evidence="14">
        <name>[4Fe-4S] cluster</name>
        <dbReference type="ChEBI" id="CHEBI:49883"/>
    </cofactor>
    <text evidence="14">Binds 1 [4Fe-4S] cluster.</text>
</comment>
<dbReference type="Gene3D" id="1.10.340.30">
    <property type="entry name" value="Hypothetical protein, domain 2"/>
    <property type="match status" value="1"/>
</dbReference>
<dbReference type="PANTHER" id="PTHR42944">
    <property type="entry name" value="ADENINE DNA GLYCOSYLASE"/>
    <property type="match status" value="1"/>
</dbReference>
<evidence type="ECO:0000256" key="3">
    <source>
        <dbReference type="ARBA" id="ARBA00008343"/>
    </source>
</evidence>
<sequence length="347" mass="40392">MSFSERILAWYSTHKRALPWRETKNPYVIWLSEIILQQTRVEQGMPYFLRFVENYPNVTKFADADEADILRLWQGLGYYSRARNMHKASKQVIDLHKGVFPVDYHDLLKLPGIGEYTAAAISSFANNQPYAVLDGNVFRVLARYFGINEPINSTEGKKIFAKLAAEMLDLNNPAEYNQAIMDFGSMQCKPKNPNCEECILRLDCVAYQDNLVDQLPQKIKAKKSRDRFFHYFIVQKEDSVLMSQRTEGDVWANLFEFPMIETTTDLNVAELVQMKEYQEAFGNIQPIQIKGQVKHILSHQNIFATFYTLNIDNMELGKKSHWNYCLLENLDKLAKHKLISSFVEHYF</sequence>
<dbReference type="RefSeq" id="WP_380896503.1">
    <property type="nucleotide sequence ID" value="NZ_JBHTKY010000014.1"/>
</dbReference>
<dbReference type="InterPro" id="IPR003265">
    <property type="entry name" value="HhH-GPD_domain"/>
</dbReference>
<dbReference type="GO" id="GO:0000701">
    <property type="term" value="F:purine-specific mismatch base pair DNA N-glycosylase activity"/>
    <property type="evidence" value="ECO:0007669"/>
    <property type="project" value="UniProtKB-EC"/>
</dbReference>
<dbReference type="CDD" id="cd03431">
    <property type="entry name" value="NUDIX_DNA_Glycosylase_C-MutY"/>
    <property type="match status" value="1"/>
</dbReference>
<evidence type="ECO:0000256" key="2">
    <source>
        <dbReference type="ARBA" id="ARBA00002933"/>
    </source>
</evidence>
<evidence type="ECO:0000256" key="9">
    <source>
        <dbReference type="ARBA" id="ARBA00022801"/>
    </source>
</evidence>
<dbReference type="InterPro" id="IPR044298">
    <property type="entry name" value="MIG/MutY"/>
</dbReference>
<dbReference type="Pfam" id="PF14815">
    <property type="entry name" value="NUDIX_4"/>
    <property type="match status" value="1"/>
</dbReference>
<comment type="catalytic activity">
    <reaction evidence="1 14">
        <text>Hydrolyzes free adenine bases from 7,8-dihydro-8-oxoguanine:adenine mismatched double-stranded DNA, leaving an apurinic site.</text>
        <dbReference type="EC" id="3.2.2.31"/>
    </reaction>
</comment>
<comment type="function">
    <text evidence="2">Adenine glycosylase active on G-A mispairs. MutY also corrects error-prone DNA synthesis past GO lesions which are due to the oxidatively damaged form of guanine: 7,8-dihydro-8-oxoguanine (8-oxo-dGTP).</text>
</comment>
<protein>
    <recommendedName>
        <fullName evidence="5 14">Adenine DNA glycosylase</fullName>
        <ecNumber evidence="4 14">3.2.2.31</ecNumber>
    </recommendedName>
</protein>
<evidence type="ECO:0000256" key="5">
    <source>
        <dbReference type="ARBA" id="ARBA00022023"/>
    </source>
</evidence>
<comment type="similarity">
    <text evidence="3 14">Belongs to the Nth/MutY family.</text>
</comment>
<proteinExistence type="inferred from homology"/>
<evidence type="ECO:0000256" key="1">
    <source>
        <dbReference type="ARBA" id="ARBA00000843"/>
    </source>
</evidence>
<keyword evidence="7" id="KW-0479">Metal-binding</keyword>
<evidence type="ECO:0000256" key="10">
    <source>
        <dbReference type="ARBA" id="ARBA00023004"/>
    </source>
</evidence>
<keyword evidence="6" id="KW-0004">4Fe-4S</keyword>
<evidence type="ECO:0000256" key="7">
    <source>
        <dbReference type="ARBA" id="ARBA00022723"/>
    </source>
</evidence>
<accession>A0ABW3RLI4</accession>
<evidence type="ECO:0000313" key="16">
    <source>
        <dbReference type="EMBL" id="MFD1166088.1"/>
    </source>
</evidence>
<keyword evidence="11" id="KW-0411">Iron-sulfur</keyword>
<evidence type="ECO:0000259" key="15">
    <source>
        <dbReference type="SMART" id="SM00478"/>
    </source>
</evidence>
<keyword evidence="8 14" id="KW-0227">DNA damage</keyword>
<dbReference type="InterPro" id="IPR005760">
    <property type="entry name" value="A/G_AdeGlyc_MutY"/>
</dbReference>
<dbReference type="Proteomes" id="UP001597205">
    <property type="component" value="Unassembled WGS sequence"/>
</dbReference>
<dbReference type="Pfam" id="PF00730">
    <property type="entry name" value="HhH-GPD"/>
    <property type="match status" value="1"/>
</dbReference>
<evidence type="ECO:0000256" key="6">
    <source>
        <dbReference type="ARBA" id="ARBA00022485"/>
    </source>
</evidence>
<dbReference type="InterPro" id="IPR029119">
    <property type="entry name" value="MutY_C"/>
</dbReference>
<evidence type="ECO:0000256" key="8">
    <source>
        <dbReference type="ARBA" id="ARBA00022763"/>
    </source>
</evidence>
<dbReference type="SUPFAM" id="SSF55811">
    <property type="entry name" value="Nudix"/>
    <property type="match status" value="1"/>
</dbReference>
<evidence type="ECO:0000256" key="4">
    <source>
        <dbReference type="ARBA" id="ARBA00012045"/>
    </source>
</evidence>
<evidence type="ECO:0000256" key="12">
    <source>
        <dbReference type="ARBA" id="ARBA00023204"/>
    </source>
</evidence>
<dbReference type="InterPro" id="IPR011257">
    <property type="entry name" value="DNA_glycosylase"/>
</dbReference>
<organism evidence="16 17">
    <name type="scientific">Sphingobacterium daejeonense</name>
    <dbReference type="NCBI Taxonomy" id="371142"/>
    <lineage>
        <taxon>Bacteria</taxon>
        <taxon>Pseudomonadati</taxon>
        <taxon>Bacteroidota</taxon>
        <taxon>Sphingobacteriia</taxon>
        <taxon>Sphingobacteriales</taxon>
        <taxon>Sphingobacteriaceae</taxon>
        <taxon>Sphingobacterium</taxon>
    </lineage>
</organism>
<dbReference type="NCBIfam" id="TIGR01084">
    <property type="entry name" value="mutY"/>
    <property type="match status" value="1"/>
</dbReference>
<keyword evidence="9 16" id="KW-0378">Hydrolase</keyword>